<comment type="caution">
    <text evidence="2">The sequence shown here is derived from an EMBL/GenBank/DDBJ whole genome shotgun (WGS) entry which is preliminary data.</text>
</comment>
<keyword evidence="3" id="KW-1185">Reference proteome</keyword>
<evidence type="ECO:0000313" key="2">
    <source>
        <dbReference type="EMBL" id="MCI72279.1"/>
    </source>
</evidence>
<feature type="compositionally biased region" description="Acidic residues" evidence="1">
    <location>
        <begin position="41"/>
        <end position="62"/>
    </location>
</feature>
<reference evidence="2 3" key="1">
    <citation type="journal article" date="2018" name="Front. Plant Sci.">
        <title>Red Clover (Trifolium pratense) and Zigzag Clover (T. medium) - A Picture of Genomic Similarities and Differences.</title>
        <authorList>
            <person name="Dluhosova J."/>
            <person name="Istvanek J."/>
            <person name="Nedelnik J."/>
            <person name="Repkova J."/>
        </authorList>
    </citation>
    <scope>NUCLEOTIDE SEQUENCE [LARGE SCALE GENOMIC DNA]</scope>
    <source>
        <strain evidence="3">cv. 10/8</strain>
        <tissue evidence="2">Leaf</tissue>
    </source>
</reference>
<evidence type="ECO:0000313" key="3">
    <source>
        <dbReference type="Proteomes" id="UP000265520"/>
    </source>
</evidence>
<organism evidence="2 3">
    <name type="scientific">Trifolium medium</name>
    <dbReference type="NCBI Taxonomy" id="97028"/>
    <lineage>
        <taxon>Eukaryota</taxon>
        <taxon>Viridiplantae</taxon>
        <taxon>Streptophyta</taxon>
        <taxon>Embryophyta</taxon>
        <taxon>Tracheophyta</taxon>
        <taxon>Spermatophyta</taxon>
        <taxon>Magnoliopsida</taxon>
        <taxon>eudicotyledons</taxon>
        <taxon>Gunneridae</taxon>
        <taxon>Pentapetalae</taxon>
        <taxon>rosids</taxon>
        <taxon>fabids</taxon>
        <taxon>Fabales</taxon>
        <taxon>Fabaceae</taxon>
        <taxon>Papilionoideae</taxon>
        <taxon>50 kb inversion clade</taxon>
        <taxon>NPAAA clade</taxon>
        <taxon>Hologalegina</taxon>
        <taxon>IRL clade</taxon>
        <taxon>Trifolieae</taxon>
        <taxon>Trifolium</taxon>
    </lineage>
</organism>
<proteinExistence type="predicted"/>
<dbReference type="EMBL" id="LXQA010814640">
    <property type="protein sequence ID" value="MCI72279.1"/>
    <property type="molecule type" value="Genomic_DNA"/>
</dbReference>
<evidence type="ECO:0000256" key="1">
    <source>
        <dbReference type="SAM" id="MobiDB-lite"/>
    </source>
</evidence>
<dbReference type="AlphaFoldDB" id="A0A392UFF8"/>
<protein>
    <submittedName>
        <fullName evidence="2">Uncharacterized protein</fullName>
    </submittedName>
</protein>
<sequence length="62" mass="7264">MNRLKKTVNRVRENRLLATISSHRERVAKACVKREPVSEPLEVEELEGEQTDDQEEEQELCN</sequence>
<name>A0A392UFF8_9FABA</name>
<accession>A0A392UFF8</accession>
<feature type="region of interest" description="Disordered" evidence="1">
    <location>
        <begin position="38"/>
        <end position="62"/>
    </location>
</feature>
<dbReference type="Proteomes" id="UP000265520">
    <property type="component" value="Unassembled WGS sequence"/>
</dbReference>